<feature type="compositionally biased region" description="Basic and acidic residues" evidence="1">
    <location>
        <begin position="33"/>
        <end position="46"/>
    </location>
</feature>
<dbReference type="EMBL" id="CADCVI010000178">
    <property type="protein sequence ID" value="CAA9479625.1"/>
    <property type="molecule type" value="Genomic_DNA"/>
</dbReference>
<evidence type="ECO:0000313" key="2">
    <source>
        <dbReference type="EMBL" id="CAA9479625.1"/>
    </source>
</evidence>
<sequence>GRGRSAATGRATAAEPGAAHGAGADGHPQGAEHAGDAEPGSDRGDQDAAGGRGSCMAGDTEHAAVPAAAIPV</sequence>
<dbReference type="AlphaFoldDB" id="A0A6J4RXR9"/>
<proteinExistence type="predicted"/>
<accession>A0A6J4RXR9</accession>
<evidence type="ECO:0000256" key="1">
    <source>
        <dbReference type="SAM" id="MobiDB-lite"/>
    </source>
</evidence>
<feature type="non-terminal residue" evidence="2">
    <location>
        <position position="72"/>
    </location>
</feature>
<feature type="region of interest" description="Disordered" evidence="1">
    <location>
        <begin position="1"/>
        <end position="72"/>
    </location>
</feature>
<protein>
    <submittedName>
        <fullName evidence="2">Uncharacterized protein</fullName>
    </submittedName>
</protein>
<gene>
    <name evidence="2" type="ORF">AVDCRST_MAG25-2677</name>
</gene>
<feature type="compositionally biased region" description="Low complexity" evidence="1">
    <location>
        <begin position="1"/>
        <end position="31"/>
    </location>
</feature>
<reference evidence="2" key="1">
    <citation type="submission" date="2020-02" db="EMBL/GenBank/DDBJ databases">
        <authorList>
            <person name="Meier V. D."/>
        </authorList>
    </citation>
    <scope>NUCLEOTIDE SEQUENCE</scope>
    <source>
        <strain evidence="2">AVDCRST_MAG25</strain>
    </source>
</reference>
<name>A0A6J4RXR9_9ACTN</name>
<organism evidence="2">
    <name type="scientific">uncultured Rubrobacteraceae bacterium</name>
    <dbReference type="NCBI Taxonomy" id="349277"/>
    <lineage>
        <taxon>Bacteria</taxon>
        <taxon>Bacillati</taxon>
        <taxon>Actinomycetota</taxon>
        <taxon>Rubrobacteria</taxon>
        <taxon>Rubrobacterales</taxon>
        <taxon>Rubrobacteraceae</taxon>
        <taxon>environmental samples</taxon>
    </lineage>
</organism>
<feature type="non-terminal residue" evidence="2">
    <location>
        <position position="1"/>
    </location>
</feature>